<evidence type="ECO:0000259" key="6">
    <source>
        <dbReference type="Pfam" id="PF02601"/>
    </source>
</evidence>
<dbReference type="EC" id="3.1.11.6" evidence="5"/>
<dbReference type="GO" id="GO:0006308">
    <property type="term" value="P:DNA catabolic process"/>
    <property type="evidence" value="ECO:0007669"/>
    <property type="project" value="UniProtKB-UniRule"/>
</dbReference>
<dbReference type="PANTHER" id="PTHR30008:SF0">
    <property type="entry name" value="EXODEOXYRIBONUCLEASE 7 LARGE SUBUNIT"/>
    <property type="match status" value="1"/>
</dbReference>
<feature type="domain" description="OB-fold nucleic acid binding" evidence="7">
    <location>
        <begin position="12"/>
        <end position="117"/>
    </location>
</feature>
<comment type="similarity">
    <text evidence="5">Belongs to the XseA family.</text>
</comment>
<name>A0A385SDT4_9BACT</name>
<dbReference type="RefSeq" id="WP_119752688.1">
    <property type="nucleotide sequence ID" value="NZ_CP032382.1"/>
</dbReference>
<dbReference type="EMBL" id="CP032382">
    <property type="protein sequence ID" value="AYB29369.1"/>
    <property type="molecule type" value="Genomic_DNA"/>
</dbReference>
<protein>
    <recommendedName>
        <fullName evidence="5">Exodeoxyribonuclease 7 large subunit</fullName>
        <ecNumber evidence="5">3.1.11.6</ecNumber>
    </recommendedName>
</protein>
<feature type="domain" description="Exonuclease VII large subunit C-terminal" evidence="6">
    <location>
        <begin position="143"/>
        <end position="456"/>
    </location>
</feature>
<evidence type="ECO:0000313" key="9">
    <source>
        <dbReference type="Proteomes" id="UP000266183"/>
    </source>
</evidence>
<comment type="subcellular location">
    <subcellularLocation>
        <location evidence="5">Cytoplasm</location>
    </subcellularLocation>
</comment>
<sequence>MPEIISQKQVFSLLEVAQSIQKTLAERYKSTFWVKAEMNKLNHYSHSGHCYPELVEKKDGKVIAQMKSILWRTDYLRVNAAFLETLKEPIKDGIKILFCASIIFDPSHGLSLNILDIDPVFSLGELEREKQETIEKLTREGIFHQNKRLNFPRLPQRIAVISVETSKGYSDYLKIIDHNPWGYAFFNLLFPSLLQGDKSVSSIIYQLRRIKKVLHHFDVVAIIRGGGGDVGLSSFNNYILAREIALFPIPVITGIGHSTNETVAEMVSHRNAITPTELADFLIQAFHNFSVPVREAEKLISERAIRIVKDENQRLHHAVRYFQSVTHNRLLRSHHDIEGQTKSLVQQSRFLMKQEARTLSAAASRMQGDALNGLHESGEALARTAANLVRQTQASLNKNKVSLQHLEAQVRILDPIHILRRGFTITLKDGKALKNAADVRPGDVITTQLAEGQITSTTTSSTQPNANP</sequence>
<dbReference type="Pfam" id="PF13742">
    <property type="entry name" value="tRNA_anti_2"/>
    <property type="match status" value="1"/>
</dbReference>
<dbReference type="GO" id="GO:0009318">
    <property type="term" value="C:exodeoxyribonuclease VII complex"/>
    <property type="evidence" value="ECO:0007669"/>
    <property type="project" value="UniProtKB-UniRule"/>
</dbReference>
<keyword evidence="1" id="KW-0963">Cytoplasm</keyword>
<proteinExistence type="inferred from homology"/>
<evidence type="ECO:0000313" key="8">
    <source>
        <dbReference type="EMBL" id="AYB29369.1"/>
    </source>
</evidence>
<evidence type="ECO:0000259" key="7">
    <source>
        <dbReference type="Pfam" id="PF13742"/>
    </source>
</evidence>
<dbReference type="KEGG" id="chk:D4L85_01665"/>
<organism evidence="8 9">
    <name type="scientific">Chryseolinea soli</name>
    <dbReference type="NCBI Taxonomy" id="2321403"/>
    <lineage>
        <taxon>Bacteria</taxon>
        <taxon>Pseudomonadati</taxon>
        <taxon>Bacteroidota</taxon>
        <taxon>Cytophagia</taxon>
        <taxon>Cytophagales</taxon>
        <taxon>Fulvivirgaceae</taxon>
        <taxon>Chryseolinea</taxon>
    </lineage>
</organism>
<evidence type="ECO:0000256" key="4">
    <source>
        <dbReference type="ARBA" id="ARBA00022839"/>
    </source>
</evidence>
<dbReference type="OrthoDB" id="9802795at2"/>
<dbReference type="NCBIfam" id="TIGR00237">
    <property type="entry name" value="xseA"/>
    <property type="match status" value="1"/>
</dbReference>
<dbReference type="PANTHER" id="PTHR30008">
    <property type="entry name" value="EXODEOXYRIBONUCLEASE 7 LARGE SUBUNIT"/>
    <property type="match status" value="1"/>
</dbReference>
<comment type="catalytic activity">
    <reaction evidence="5">
        <text>Exonucleolytic cleavage in either 5'- to 3'- or 3'- to 5'-direction to yield nucleoside 5'-phosphates.</text>
        <dbReference type="EC" id="3.1.11.6"/>
    </reaction>
</comment>
<dbReference type="AlphaFoldDB" id="A0A385SDT4"/>
<keyword evidence="2 5" id="KW-0540">Nuclease</keyword>
<keyword evidence="9" id="KW-1185">Reference proteome</keyword>
<gene>
    <name evidence="8" type="primary">xseA</name>
    <name evidence="8" type="ORF">D4L85_01665</name>
</gene>
<reference evidence="9" key="1">
    <citation type="submission" date="2018-09" db="EMBL/GenBank/DDBJ databases">
        <title>Chryseolinea sp. KIS68-18 isolated from soil.</title>
        <authorList>
            <person name="Weon H.-Y."/>
            <person name="Kwon S.-W."/>
            <person name="Lee S.A."/>
        </authorList>
    </citation>
    <scope>NUCLEOTIDE SEQUENCE [LARGE SCALE GENOMIC DNA]</scope>
    <source>
        <strain evidence="9">KIS68-18</strain>
    </source>
</reference>
<evidence type="ECO:0000256" key="2">
    <source>
        <dbReference type="ARBA" id="ARBA00022722"/>
    </source>
</evidence>
<evidence type="ECO:0000256" key="1">
    <source>
        <dbReference type="ARBA" id="ARBA00022490"/>
    </source>
</evidence>
<dbReference type="InterPro" id="IPR025824">
    <property type="entry name" value="OB-fold_nuc-bd_dom"/>
</dbReference>
<dbReference type="GO" id="GO:0008855">
    <property type="term" value="F:exodeoxyribonuclease VII activity"/>
    <property type="evidence" value="ECO:0007669"/>
    <property type="project" value="UniProtKB-UniRule"/>
</dbReference>
<evidence type="ECO:0000256" key="3">
    <source>
        <dbReference type="ARBA" id="ARBA00022801"/>
    </source>
</evidence>
<keyword evidence="3 5" id="KW-0378">Hydrolase</keyword>
<evidence type="ECO:0000256" key="5">
    <source>
        <dbReference type="RuleBase" id="RU004355"/>
    </source>
</evidence>
<dbReference type="Proteomes" id="UP000266183">
    <property type="component" value="Chromosome"/>
</dbReference>
<keyword evidence="4 5" id="KW-0269">Exonuclease</keyword>
<dbReference type="Pfam" id="PF02601">
    <property type="entry name" value="Exonuc_VII_L"/>
    <property type="match status" value="1"/>
</dbReference>
<dbReference type="InterPro" id="IPR020579">
    <property type="entry name" value="Exonuc_VII_lsu_C"/>
</dbReference>
<dbReference type="GO" id="GO:0003676">
    <property type="term" value="F:nucleic acid binding"/>
    <property type="evidence" value="ECO:0007669"/>
    <property type="project" value="InterPro"/>
</dbReference>
<dbReference type="CDD" id="cd04489">
    <property type="entry name" value="ExoVII_LU_OBF"/>
    <property type="match status" value="1"/>
</dbReference>
<dbReference type="InterPro" id="IPR003753">
    <property type="entry name" value="Exonuc_VII_L"/>
</dbReference>
<dbReference type="GO" id="GO:0005737">
    <property type="term" value="C:cytoplasm"/>
    <property type="evidence" value="ECO:0007669"/>
    <property type="project" value="UniProtKB-SubCell"/>
</dbReference>
<accession>A0A385SDT4</accession>